<evidence type="ECO:0000256" key="1">
    <source>
        <dbReference type="SAM" id="Phobius"/>
    </source>
</evidence>
<accession>A0ABQ3ZVH4</accession>
<evidence type="ECO:0000313" key="3">
    <source>
        <dbReference type="Proteomes" id="UP000603200"/>
    </source>
</evidence>
<evidence type="ECO:0000313" key="2">
    <source>
        <dbReference type="EMBL" id="GIE22574.1"/>
    </source>
</evidence>
<organism evidence="2 3">
    <name type="scientific">Winogradskya humida</name>
    <dbReference type="NCBI Taxonomy" id="113566"/>
    <lineage>
        <taxon>Bacteria</taxon>
        <taxon>Bacillati</taxon>
        <taxon>Actinomycetota</taxon>
        <taxon>Actinomycetes</taxon>
        <taxon>Micromonosporales</taxon>
        <taxon>Micromonosporaceae</taxon>
        <taxon>Winogradskya</taxon>
    </lineage>
</organism>
<reference evidence="2 3" key="1">
    <citation type="submission" date="2021-01" db="EMBL/GenBank/DDBJ databases">
        <title>Whole genome shotgun sequence of Actinoplanes humidus NBRC 14915.</title>
        <authorList>
            <person name="Komaki H."/>
            <person name="Tamura T."/>
        </authorList>
    </citation>
    <scope>NUCLEOTIDE SEQUENCE [LARGE SCALE GENOMIC DNA]</scope>
    <source>
        <strain evidence="2 3">NBRC 14915</strain>
    </source>
</reference>
<evidence type="ECO:0008006" key="4">
    <source>
        <dbReference type="Google" id="ProtNLM"/>
    </source>
</evidence>
<dbReference type="Proteomes" id="UP000603200">
    <property type="component" value="Unassembled WGS sequence"/>
</dbReference>
<comment type="caution">
    <text evidence="2">The sequence shown here is derived from an EMBL/GenBank/DDBJ whole genome shotgun (WGS) entry which is preliminary data.</text>
</comment>
<proteinExistence type="predicted"/>
<keyword evidence="1" id="KW-0812">Transmembrane</keyword>
<feature type="transmembrane region" description="Helical" evidence="1">
    <location>
        <begin position="143"/>
        <end position="168"/>
    </location>
</feature>
<keyword evidence="1" id="KW-1133">Transmembrane helix</keyword>
<sequence>MMPGSDTAPLAQAQADVLVLDYLAALWAATDDLEPELRDELMAAVADFIAVRRQGQGGSMDDAAPILQRLGPPASLAAAARRGRMPAHLRRPAVPAPVPASSGTDYAALALLTAGSVILPGAGPLAGLVLATTSPRWAPGVKAAAWVLAAGPMLIAMVVVLGSVMFGAGPEGLFLAYALMVIGGFLAAITLLPGLTTRRQPPRG</sequence>
<name>A0ABQ3ZVH4_9ACTN</name>
<feature type="transmembrane region" description="Helical" evidence="1">
    <location>
        <begin position="106"/>
        <end position="131"/>
    </location>
</feature>
<keyword evidence="1" id="KW-0472">Membrane</keyword>
<dbReference type="EMBL" id="BOMN01000080">
    <property type="protein sequence ID" value="GIE22574.1"/>
    <property type="molecule type" value="Genomic_DNA"/>
</dbReference>
<protein>
    <recommendedName>
        <fullName evidence="4">Anti-sigma factor</fullName>
    </recommendedName>
</protein>
<gene>
    <name evidence="2" type="ORF">Ahu01nite_056760</name>
</gene>
<keyword evidence="3" id="KW-1185">Reference proteome</keyword>
<feature type="transmembrane region" description="Helical" evidence="1">
    <location>
        <begin position="174"/>
        <end position="195"/>
    </location>
</feature>